<dbReference type="AlphaFoldDB" id="A0A6L9L7Q0"/>
<dbReference type="SUPFAM" id="SSF54593">
    <property type="entry name" value="Glyoxalase/Bleomycin resistance protein/Dihydroxybiphenyl dioxygenase"/>
    <property type="match status" value="1"/>
</dbReference>
<dbReference type="InterPro" id="IPR037523">
    <property type="entry name" value="VOC_core"/>
</dbReference>
<dbReference type="InterPro" id="IPR029068">
    <property type="entry name" value="Glyas_Bleomycin-R_OHBP_Dase"/>
</dbReference>
<protein>
    <submittedName>
        <fullName evidence="2">VOC family protein</fullName>
    </submittedName>
</protein>
<comment type="caution">
    <text evidence="2">The sequence shown here is derived from an EMBL/GenBank/DDBJ whole genome shotgun (WGS) entry which is preliminary data.</text>
</comment>
<dbReference type="InterPro" id="IPR004360">
    <property type="entry name" value="Glyas_Fos-R_dOase_dom"/>
</dbReference>
<gene>
    <name evidence="2" type="ORF">GK108_10855</name>
</gene>
<reference evidence="2 3" key="1">
    <citation type="submission" date="2020-02" db="EMBL/GenBank/DDBJ databases">
        <title>Draft genome sequence of two Spirosoma agri KCTC 52727 and Spirosoma terrae KCTC 52035.</title>
        <authorList>
            <person name="Rojas J."/>
            <person name="Ambika Manirajan B."/>
            <person name="Suarez C."/>
            <person name="Ratering S."/>
            <person name="Schnell S."/>
        </authorList>
    </citation>
    <scope>NUCLEOTIDE SEQUENCE [LARGE SCALE GENOMIC DNA]</scope>
    <source>
        <strain evidence="2 3">KCTC 52035</strain>
    </source>
</reference>
<accession>A0A6L9L7Q0</accession>
<name>A0A6L9L7Q0_9BACT</name>
<evidence type="ECO:0000313" key="2">
    <source>
        <dbReference type="EMBL" id="NDU95372.1"/>
    </source>
</evidence>
<dbReference type="PROSITE" id="PS51819">
    <property type="entry name" value="VOC"/>
    <property type="match status" value="1"/>
</dbReference>
<feature type="domain" description="VOC" evidence="1">
    <location>
        <begin position="8"/>
        <end position="116"/>
    </location>
</feature>
<keyword evidence="3" id="KW-1185">Reference proteome</keyword>
<dbReference type="Proteomes" id="UP000474175">
    <property type="component" value="Unassembled WGS sequence"/>
</dbReference>
<dbReference type="RefSeq" id="WP_163947263.1">
    <property type="nucleotide sequence ID" value="NZ_JAAFZH010000004.1"/>
</dbReference>
<dbReference type="Pfam" id="PF00903">
    <property type="entry name" value="Glyoxalase"/>
    <property type="match status" value="1"/>
</dbReference>
<organism evidence="2 3">
    <name type="scientific">Spirosoma terrae</name>
    <dbReference type="NCBI Taxonomy" id="1968276"/>
    <lineage>
        <taxon>Bacteria</taxon>
        <taxon>Pseudomonadati</taxon>
        <taxon>Bacteroidota</taxon>
        <taxon>Cytophagia</taxon>
        <taxon>Cytophagales</taxon>
        <taxon>Cytophagaceae</taxon>
        <taxon>Spirosoma</taxon>
    </lineage>
</organism>
<evidence type="ECO:0000313" key="3">
    <source>
        <dbReference type="Proteomes" id="UP000474175"/>
    </source>
</evidence>
<dbReference type="Gene3D" id="3.10.180.10">
    <property type="entry name" value="2,3-Dihydroxybiphenyl 1,2-Dioxygenase, domain 1"/>
    <property type="match status" value="1"/>
</dbReference>
<sequence>MEAKPFLGLRTVIYAAPDLAATKDWYTKAFDTTPYFDEPFYVGFSIGGYELGLDPDAELVEGSTITYWGVTDINVAHQRLLSLGASAHTDIQDVGDGIKTAAVKDPFGNVIGLIENPHFQL</sequence>
<proteinExistence type="predicted"/>
<dbReference type="EMBL" id="JAAFZH010000004">
    <property type="protein sequence ID" value="NDU95372.1"/>
    <property type="molecule type" value="Genomic_DNA"/>
</dbReference>
<evidence type="ECO:0000259" key="1">
    <source>
        <dbReference type="PROSITE" id="PS51819"/>
    </source>
</evidence>